<proteinExistence type="predicted"/>
<dbReference type="RefSeq" id="WP_144115499.1">
    <property type="nucleotide sequence ID" value="NZ_JACHGE010000001.1"/>
</dbReference>
<reference evidence="2" key="3">
    <citation type="submission" date="2019-09" db="EMBL/GenBank/DDBJ databases">
        <authorList>
            <person name="Zhang D.-C."/>
        </authorList>
    </citation>
    <scope>NUCLEOTIDE SEQUENCE</scope>
    <source>
        <strain evidence="2">RU-4-M-4</strain>
    </source>
</reference>
<evidence type="ECO:0000313" key="3">
    <source>
        <dbReference type="EMBL" id="TSJ82379.1"/>
    </source>
</evidence>
<evidence type="ECO:0000259" key="1">
    <source>
        <dbReference type="Pfam" id="PF18990"/>
    </source>
</evidence>
<dbReference type="AlphaFoldDB" id="A0A5M7BLF6"/>
<feature type="domain" description="DUF5723" evidence="1">
    <location>
        <begin position="37"/>
        <end position="438"/>
    </location>
</feature>
<evidence type="ECO:0000313" key="2">
    <source>
        <dbReference type="EMBL" id="KAA5828134.1"/>
    </source>
</evidence>
<dbReference type="Proteomes" id="UP000315145">
    <property type="component" value="Unassembled WGS sequence"/>
</dbReference>
<accession>A0A5M7BLF6</accession>
<dbReference type="InterPro" id="IPR043781">
    <property type="entry name" value="DUF5723"/>
</dbReference>
<name>A0A5M7BLF6_9FLAO</name>
<dbReference type="Proteomes" id="UP000322315">
    <property type="component" value="Unassembled WGS sequence"/>
</dbReference>
<keyword evidence="4" id="KW-1185">Reference proteome</keyword>
<protein>
    <recommendedName>
        <fullName evidence="1">DUF5723 domain-containing protein</fullName>
    </recommendedName>
</protein>
<organism evidence="2 5">
    <name type="scientific">Algibacter amylolyticus</name>
    <dbReference type="NCBI Taxonomy" id="1608400"/>
    <lineage>
        <taxon>Bacteria</taxon>
        <taxon>Pseudomonadati</taxon>
        <taxon>Bacteroidota</taxon>
        <taxon>Flavobacteriia</taxon>
        <taxon>Flavobacteriales</taxon>
        <taxon>Flavobacteriaceae</taxon>
        <taxon>Algibacter</taxon>
    </lineage>
</organism>
<sequence length="465" mass="52113">MKAISLILILTSVLCFSQNKQLLYGFSEIPQSLLSNPGGKVTNTGYFGIPFLSHFHVNGGSSGATVYDLFAADGVDFSTKFRRVVYDAKPGDFFTANQQLEIVSGGFAIGPSYNKNQYLSFGVYQEFDFITYFPKDIAVLALEGNQANIGRRFDVSSVSASAEVIAVWHVGYNKKVNDKFTYGARGKIYSSIINATSNKNEGYFTTVLGGNNFYQHIFNLDTALRTSGYALNGEDNAFEPKDILTRTLLGGNLGLGFDVGFTYNLDNQWTFDASLQDVGFIRHSKEVENYEVKGELIFEGVDPIFFDTNEGDTADEFYSEIEDEFEDLFDTNENSDAYTTWRPIKFNASLNYAFGKKRLKECNCLAGEQPYMNRVGAQLYAIKRPKSPQLALTAYYYRRLFNGLRMKATYTLDSYSFNNIGLGVSAHLGGANFYVLADNFLQYQNIYDAQSVSLQLGFNYIFNNK</sequence>
<dbReference type="EMBL" id="VMBF01000001">
    <property type="protein sequence ID" value="TSJ82379.1"/>
    <property type="molecule type" value="Genomic_DNA"/>
</dbReference>
<dbReference type="EMBL" id="VWRS01000001">
    <property type="protein sequence ID" value="KAA5828134.1"/>
    <property type="molecule type" value="Genomic_DNA"/>
</dbReference>
<dbReference type="Pfam" id="PF18990">
    <property type="entry name" value="DUF5723"/>
    <property type="match status" value="1"/>
</dbReference>
<reference evidence="2 5" key="1">
    <citation type="journal article" date="2015" name="Int. J. Syst. Evol. Microbiol.">
        <title>Algibacter amylolyticus sp. nov., isolated from intertidal sediment.</title>
        <authorList>
            <person name="Zhang D.C."/>
            <person name="Wu J."/>
            <person name="Neuner K."/>
            <person name="Yao J."/>
            <person name="Margesin R."/>
        </authorList>
    </citation>
    <scope>NUCLEOTIDE SEQUENCE [LARGE SCALE GENOMIC DNA]</scope>
    <source>
        <strain evidence="2 5">RU-4-M-4</strain>
    </source>
</reference>
<evidence type="ECO:0000313" key="4">
    <source>
        <dbReference type="Proteomes" id="UP000315145"/>
    </source>
</evidence>
<dbReference type="OrthoDB" id="975426at2"/>
<gene>
    <name evidence="2" type="ORF">F2B50_04675</name>
    <name evidence="3" type="ORF">FPF71_04675</name>
</gene>
<comment type="caution">
    <text evidence="2">The sequence shown here is derived from an EMBL/GenBank/DDBJ whole genome shotgun (WGS) entry which is preliminary data.</text>
</comment>
<evidence type="ECO:0000313" key="5">
    <source>
        <dbReference type="Proteomes" id="UP000322315"/>
    </source>
</evidence>
<reference evidence="3 4" key="2">
    <citation type="submission" date="2019-07" db="EMBL/GenBank/DDBJ databases">
        <title>Algibacter marinivivus sp. nov., isolated from the surface of a marine red alga.</title>
        <authorList>
            <person name="Zhong X."/>
            <person name="Xu W."/>
            <person name="Zhang Y."/>
            <person name="Zhang Q."/>
            <person name="Du Z."/>
        </authorList>
    </citation>
    <scope>NUCLEOTIDE SEQUENCE [LARGE SCALE GENOMIC DNA]</scope>
    <source>
        <strain evidence="3 4">RU-4-M-4</strain>
    </source>
</reference>